<dbReference type="Proteomes" id="UP000503399">
    <property type="component" value="Chromosome"/>
</dbReference>
<organism evidence="4 5">
    <name type="scientific">Candidatus Hydrogenisulfobacillus filiaventi</name>
    <dbReference type="NCBI Taxonomy" id="2707344"/>
    <lineage>
        <taxon>Bacteria</taxon>
        <taxon>Bacillati</taxon>
        <taxon>Bacillota</taxon>
        <taxon>Clostridia</taxon>
        <taxon>Eubacteriales</taxon>
        <taxon>Clostridiales Family XVII. Incertae Sedis</taxon>
        <taxon>Candidatus Hydrogenisulfobacillus</taxon>
    </lineage>
</organism>
<gene>
    <name evidence="4" type="ORF">R50_0523</name>
</gene>
<evidence type="ECO:0000313" key="5">
    <source>
        <dbReference type="Proteomes" id="UP000503399"/>
    </source>
</evidence>
<evidence type="ECO:0000313" key="4">
    <source>
        <dbReference type="EMBL" id="CAB1128029.1"/>
    </source>
</evidence>
<dbReference type="InterPro" id="IPR037925">
    <property type="entry name" value="FlgE/F/G-like"/>
</dbReference>
<dbReference type="NCBIfam" id="TIGR03506">
    <property type="entry name" value="FlgEFG_subfam"/>
    <property type="match status" value="1"/>
</dbReference>
<dbReference type="Pfam" id="PF22692">
    <property type="entry name" value="LlgE_F_G_D1"/>
    <property type="match status" value="1"/>
</dbReference>
<dbReference type="GO" id="GO:0071978">
    <property type="term" value="P:bacterial-type flagellum-dependent swarming motility"/>
    <property type="evidence" value="ECO:0007669"/>
    <property type="project" value="TreeGrafter"/>
</dbReference>
<keyword evidence="4" id="KW-0969">Cilium</keyword>
<dbReference type="GO" id="GO:0009425">
    <property type="term" value="C:bacterial-type flagellum basal body"/>
    <property type="evidence" value="ECO:0007669"/>
    <property type="project" value="UniProtKB-SubCell"/>
</dbReference>
<keyword evidence="5" id="KW-1185">Reference proteome</keyword>
<reference evidence="4 5" key="1">
    <citation type="submission" date="2020-02" db="EMBL/GenBank/DDBJ databases">
        <authorList>
            <person name="Hogendoorn C."/>
        </authorList>
    </citation>
    <scope>NUCLEOTIDE SEQUENCE [LARGE SCALE GENOMIC DNA]</scope>
    <source>
        <strain evidence="4">R501</strain>
    </source>
</reference>
<sequence length="240" mass="24064">MDALYTAAAGLKAQTANLNLAAADLADRASLGYLAAVPEDIAYPVVTIVRAGRQPAVVGTAVATGVAAATRYSLAPSAVESTGVATDLAVSGPGFFAVRTPQGVAWTRDGRFHRTPAGWLADAQGYPVLTTAGTPLVVGQAPFTVSADGTVEAGGQILGRLALADLAPQGLTSLGQGLYRGTPLPFTGEVLQGAVDGSNVPVTATISRLLSAQAAYQALAGLVNEESQRLGEAAGLAVLP</sequence>
<dbReference type="PANTHER" id="PTHR30435:SF19">
    <property type="entry name" value="FLAGELLAR BASAL-BODY ROD PROTEIN FLGG"/>
    <property type="match status" value="1"/>
</dbReference>
<keyword evidence="4" id="KW-0282">Flagellum</keyword>
<accession>A0A6F8ZEK1</accession>
<dbReference type="PANTHER" id="PTHR30435">
    <property type="entry name" value="FLAGELLAR PROTEIN"/>
    <property type="match status" value="1"/>
</dbReference>
<dbReference type="AlphaFoldDB" id="A0A6F8ZEK1"/>
<proteinExistence type="inferred from homology"/>
<name>A0A6F8ZEK1_9FIRM</name>
<dbReference type="KEGG" id="hfv:R50_0523"/>
<feature type="domain" description="Flagellar hook protein FlgE/F/G-like D1" evidence="3">
    <location>
        <begin position="89"/>
        <end position="153"/>
    </location>
</feature>
<dbReference type="InterPro" id="IPR053967">
    <property type="entry name" value="LlgE_F_G-like_D1"/>
</dbReference>
<dbReference type="SUPFAM" id="SSF117143">
    <property type="entry name" value="Flagellar hook protein flgE"/>
    <property type="match status" value="1"/>
</dbReference>
<evidence type="ECO:0000256" key="2">
    <source>
        <dbReference type="RuleBase" id="RU362116"/>
    </source>
</evidence>
<comment type="subcellular location">
    <subcellularLocation>
        <location evidence="2">Bacterial flagellum basal body</location>
    </subcellularLocation>
</comment>
<evidence type="ECO:0000259" key="3">
    <source>
        <dbReference type="Pfam" id="PF22692"/>
    </source>
</evidence>
<dbReference type="InterPro" id="IPR020013">
    <property type="entry name" value="Flagellar_FlgE/F/G"/>
</dbReference>
<keyword evidence="4" id="KW-0966">Cell projection</keyword>
<keyword evidence="2" id="KW-0975">Bacterial flagellum</keyword>
<protein>
    <submittedName>
        <fullName evidence="4">Flagellar basal-body rod protein flgG</fullName>
    </submittedName>
</protein>
<evidence type="ECO:0000256" key="1">
    <source>
        <dbReference type="ARBA" id="ARBA00009677"/>
    </source>
</evidence>
<comment type="similarity">
    <text evidence="1 2">Belongs to the flagella basal body rod proteins family.</text>
</comment>
<dbReference type="EMBL" id="LR778114">
    <property type="protein sequence ID" value="CAB1128029.1"/>
    <property type="molecule type" value="Genomic_DNA"/>
</dbReference>